<name>A0A0F9JBC9_9ZZZZ</name>
<feature type="region of interest" description="Disordered" evidence="1">
    <location>
        <begin position="328"/>
        <end position="357"/>
    </location>
</feature>
<organism evidence="2">
    <name type="scientific">marine sediment metagenome</name>
    <dbReference type="NCBI Taxonomy" id="412755"/>
    <lineage>
        <taxon>unclassified sequences</taxon>
        <taxon>metagenomes</taxon>
        <taxon>ecological metagenomes</taxon>
    </lineage>
</organism>
<evidence type="ECO:0008006" key="3">
    <source>
        <dbReference type="Google" id="ProtNLM"/>
    </source>
</evidence>
<dbReference type="InterPro" id="IPR006944">
    <property type="entry name" value="Phage/GTA_portal"/>
</dbReference>
<dbReference type="EMBL" id="LAZR01010407">
    <property type="protein sequence ID" value="KKM67114.1"/>
    <property type="molecule type" value="Genomic_DNA"/>
</dbReference>
<evidence type="ECO:0000313" key="2">
    <source>
        <dbReference type="EMBL" id="KKM67114.1"/>
    </source>
</evidence>
<dbReference type="AlphaFoldDB" id="A0A0F9JBC9"/>
<comment type="caution">
    <text evidence="2">The sequence shown here is derived from an EMBL/GenBank/DDBJ whole genome shotgun (WGS) entry which is preliminary data.</text>
</comment>
<accession>A0A0F9JBC9</accession>
<evidence type="ECO:0000256" key="1">
    <source>
        <dbReference type="SAM" id="MobiDB-lite"/>
    </source>
</evidence>
<gene>
    <name evidence="2" type="ORF">LCGC14_1474420</name>
</gene>
<protein>
    <recommendedName>
        <fullName evidence="3">DUF935 family protein</fullName>
    </recommendedName>
</protein>
<sequence>MGWLTRLFGHTPTTVERAIPAVIAADVWDMLVHDVRGGPKTPTTRDLEAAYTSSDLVFAIIQEIVAAVTDAEINASLRITTLLEHPNAVQDWPAFIEQFLAAWLTTGMGAALKLPLGSAAVQELHVLKTSCLNRQPGSFTDPWRHMGYSDGRNHYPSLDGEDLIYRLRPSAGSATAPASPLLSVWTVVQMDMLLSMYQKRAVERLPYLIGVVENDEPTTKDQRNTLAQSLKQILGDTLVMPKGAHLKTPGVERANSITLPGLGEAAESRVCAVYNVPAELVGLMVGLKRRGYATYGEARASFYAETISPILTQLGEAFSRGLGEEVTFTLPEPEPEPDSPTAQAEKDKETAGIGGSV</sequence>
<dbReference type="Pfam" id="PF04860">
    <property type="entry name" value="Phage_portal"/>
    <property type="match status" value="1"/>
</dbReference>
<proteinExistence type="predicted"/>
<reference evidence="2" key="1">
    <citation type="journal article" date="2015" name="Nature">
        <title>Complex archaea that bridge the gap between prokaryotes and eukaryotes.</title>
        <authorList>
            <person name="Spang A."/>
            <person name="Saw J.H."/>
            <person name="Jorgensen S.L."/>
            <person name="Zaremba-Niedzwiedzka K."/>
            <person name="Martijn J."/>
            <person name="Lind A.E."/>
            <person name="van Eijk R."/>
            <person name="Schleper C."/>
            <person name="Guy L."/>
            <person name="Ettema T.J."/>
        </authorList>
    </citation>
    <scope>NUCLEOTIDE SEQUENCE</scope>
</reference>